<evidence type="ECO:0000256" key="6">
    <source>
        <dbReference type="SAM" id="MobiDB-lite"/>
    </source>
</evidence>
<dbReference type="eggNOG" id="COG3957">
    <property type="taxonomic scope" value="Bacteria"/>
</dbReference>
<dbReference type="KEGG" id="rhi:NGR_c05700"/>
<dbReference type="PROSITE" id="PS60002">
    <property type="entry name" value="PHOSPHOKETOLASE_1"/>
    <property type="match status" value="1"/>
</dbReference>
<evidence type="ECO:0000313" key="9">
    <source>
        <dbReference type="EMBL" id="ACP24364.1"/>
    </source>
</evidence>
<evidence type="ECO:0000259" key="8">
    <source>
        <dbReference type="Pfam" id="PF09364"/>
    </source>
</evidence>
<dbReference type="HAMAP" id="MF_01403">
    <property type="entry name" value="Phosphoketolase"/>
    <property type="match status" value="1"/>
</dbReference>
<keyword evidence="4 5" id="KW-0456">Lyase</keyword>
<feature type="region of interest" description="Disordered" evidence="6">
    <location>
        <begin position="14"/>
        <end position="36"/>
    </location>
</feature>
<dbReference type="EMBL" id="CP001389">
    <property type="protein sequence ID" value="ACP24364.1"/>
    <property type="molecule type" value="Genomic_DNA"/>
</dbReference>
<dbReference type="NCBIfam" id="NF003621">
    <property type="entry name" value="PRK05261.1-6"/>
    <property type="match status" value="1"/>
</dbReference>
<evidence type="ECO:0000256" key="3">
    <source>
        <dbReference type="ARBA" id="ARBA00023052"/>
    </source>
</evidence>
<evidence type="ECO:0000313" key="10">
    <source>
        <dbReference type="Proteomes" id="UP000001054"/>
    </source>
</evidence>
<dbReference type="InterPro" id="IPR018969">
    <property type="entry name" value="Xul5P/Fru6P_PKetolase_C"/>
</dbReference>
<dbReference type="Gene3D" id="3.40.50.920">
    <property type="match status" value="1"/>
</dbReference>
<dbReference type="SUPFAM" id="SSF52518">
    <property type="entry name" value="Thiamin diphosphate-binding fold (THDP-binding)"/>
    <property type="match status" value="2"/>
</dbReference>
<dbReference type="PANTHER" id="PTHR31273:SF0">
    <property type="entry name" value="PHOSPHOKETOLASE-RELATED"/>
    <property type="match status" value="1"/>
</dbReference>
<comment type="similarity">
    <text evidence="2 5">Belongs to the XFP family.</text>
</comment>
<dbReference type="AlphaFoldDB" id="C3MHN6"/>
<dbReference type="InterPro" id="IPR005593">
    <property type="entry name" value="Xul5P/Fru6P_PKetolase"/>
</dbReference>
<dbReference type="HOGENOM" id="CLU_013954_2_0_5"/>
<dbReference type="Pfam" id="PF09363">
    <property type="entry name" value="XFP_C"/>
    <property type="match status" value="1"/>
</dbReference>
<reference evidence="9 10" key="1">
    <citation type="journal article" date="2009" name="Appl. Environ. Microbiol.">
        <title>Rhizobium sp. strain NGR234 possesses a remarkable number of secretion systems.</title>
        <authorList>
            <person name="Schmeisser C."/>
            <person name="Liesegang H."/>
            <person name="Krysciak D."/>
            <person name="Bakkou N."/>
            <person name="Le Quere A."/>
            <person name="Wollherr A."/>
            <person name="Heinemeyer I."/>
            <person name="Morgenstern B."/>
            <person name="Pommerening-Roeser A."/>
            <person name="Flores M."/>
            <person name="Palacios R."/>
            <person name="Brenner S."/>
            <person name="Gottschalk G."/>
            <person name="Schmitz R.A."/>
            <person name="Broughton W.J."/>
            <person name="Perret X."/>
            <person name="Strittmatter A.W."/>
            <person name="Streit W.R."/>
        </authorList>
    </citation>
    <scope>NUCLEOTIDE SEQUENCE [LARGE SCALE GENOMIC DNA]</scope>
    <source>
        <strain evidence="10">NBRC 101917 / NGR234</strain>
    </source>
</reference>
<feature type="region of interest" description="Disordered" evidence="6">
    <location>
        <begin position="916"/>
        <end position="935"/>
    </location>
</feature>
<keyword evidence="10" id="KW-1185">Reference proteome</keyword>
<comment type="cofactor">
    <cofactor evidence="1 5">
        <name>thiamine diphosphate</name>
        <dbReference type="ChEBI" id="CHEBI:58937"/>
    </cofactor>
</comment>
<dbReference type="NCBIfam" id="NF003617">
    <property type="entry name" value="PRK05261.1-2"/>
    <property type="match status" value="1"/>
</dbReference>
<dbReference type="CDD" id="cd02011">
    <property type="entry name" value="TPP_PK"/>
    <property type="match status" value="1"/>
</dbReference>
<dbReference type="InterPro" id="IPR023962">
    <property type="entry name" value="Phosphoketolase"/>
</dbReference>
<dbReference type="InterPro" id="IPR019789">
    <property type="entry name" value="Xul5P/Fru6P_PKetolase_ThDP_BS"/>
</dbReference>
<accession>C3MHN6</accession>
<protein>
    <recommendedName>
        <fullName evidence="5">Probable phosphoketolase</fullName>
        <ecNumber evidence="5">4.1.2.-</ecNumber>
    </recommendedName>
</protein>
<evidence type="ECO:0000259" key="7">
    <source>
        <dbReference type="Pfam" id="PF09363"/>
    </source>
</evidence>
<dbReference type="GO" id="GO:0005975">
    <property type="term" value="P:carbohydrate metabolic process"/>
    <property type="evidence" value="ECO:0007669"/>
    <property type="project" value="InterPro"/>
</dbReference>
<evidence type="ECO:0000256" key="2">
    <source>
        <dbReference type="ARBA" id="ARBA00005623"/>
    </source>
</evidence>
<dbReference type="Pfam" id="PF03894">
    <property type="entry name" value="XFP"/>
    <property type="match status" value="1"/>
</dbReference>
<dbReference type="EC" id="4.1.2.-" evidence="5"/>
<feature type="domain" description="Xylulose 5-phosphate/Fructose 6-phosphate phosphoketolase N-terminal" evidence="8">
    <location>
        <begin position="138"/>
        <end position="497"/>
    </location>
</feature>
<name>C3MHN6_SINFN</name>
<dbReference type="InterPro" id="IPR018970">
    <property type="entry name" value="Xul5P/Fru6P_PKetolase_N"/>
</dbReference>
<sequence>MFFPIRFYRSRRQRECSHSSRESGASTRPVPGSFYVPLPAPPQIRRTISGTPGGVRSHSDQAALQLSRFFCASGRFCAKLGHRSYAQHFQMQDRPNTGKISSVSATESRLCKEASMTSLETAKGKKSAANEILATPLSADDLRLMDAYWRASNYLSVGQIYLLDNPLLREPLKREHVKPRLLGHWGTSPGLNMLYVHLNRVIRRDDLEMIYIIGPGHGGPSLVGHAYLEGTYSEFYPNISQDAEGMQRLFKQFSFPGGIPSHVAPETPGSIHEGGELGYALSHAYGAAFDNPDLIVACVVGDGEAETGPLATGWQGNKFLNPARDGCVLPILHLNGYKIANPCFLARIPEDELRKFFEGMGYRPYFVEGSDPEAVHQTLAGVLDTAVAEIRQIWDDARSNGNLKRPAWPMIVFRTPKGWTCPPEIDGKKCEDYWRSHQVPMGEMDRPEHIRILEQWMKSYRPEELFDESGRLKSEIASLAPSGRRRMSDNPHANGGLLLRDLKMPDFRDYAVEVNGHGAPVAESARMMGMFLRDVMKANLESRNFRLFSPDENNSNRWQDVLAVTDRCYMAEIYPEDDHLSPDGRVMEVLSEHQCQGWLEGYLLTGRHGFFSCYEAFIHIIDSMFNQHAKWLKVCNEIPWRRPIGSLNYFLSSHVWRQDHNGFSHQDPGFIDHVVNKKADVIRVYLPPDANTLLCVTDHCLRSRNYVNVVVAGKQPAPQWLTMSEAIRHCAMGLSIWDWASSDQGSEPDVVMACCGDVPTLETLAAVQLLREHLPELKVRVVNVVNLMKLQPAEEHPHGLSDRDFDGFFTRDKPIIFAFHGYPWLIHRLTYRRTNHANLHVRGYKEEGTTTTPFDMVVLNELDRFHLVGDVIDRLPQLGARAAYFKQAIQAKLIEHRQHIEQYGDDMPQISGWKWGAKSTTPPARPRTSTEGDNV</sequence>
<dbReference type="Proteomes" id="UP000001054">
    <property type="component" value="Chromosome"/>
</dbReference>
<keyword evidence="3 5" id="KW-0786">Thiamine pyrophosphate</keyword>
<dbReference type="GO" id="GO:0016832">
    <property type="term" value="F:aldehyde-lyase activity"/>
    <property type="evidence" value="ECO:0007669"/>
    <property type="project" value="UniProtKB-UniRule"/>
</dbReference>
<evidence type="ECO:0000256" key="5">
    <source>
        <dbReference type="HAMAP-Rule" id="MF_01403"/>
    </source>
</evidence>
<dbReference type="Pfam" id="PF09364">
    <property type="entry name" value="XFP_N"/>
    <property type="match status" value="1"/>
</dbReference>
<evidence type="ECO:0000256" key="1">
    <source>
        <dbReference type="ARBA" id="ARBA00001964"/>
    </source>
</evidence>
<evidence type="ECO:0000256" key="4">
    <source>
        <dbReference type="ARBA" id="ARBA00023239"/>
    </source>
</evidence>
<dbReference type="FunFam" id="3.40.50.970:FF:000091">
    <property type="entry name" value="Xylulose-5-phosphate/fructose-6-phosphate phosphoketolase"/>
    <property type="match status" value="1"/>
</dbReference>
<gene>
    <name evidence="9" type="ordered locus">NGR_c05700</name>
</gene>
<proteinExistence type="inferred from homology"/>
<organism evidence="9 10">
    <name type="scientific">Sinorhizobium fredii (strain NBRC 101917 / NGR234)</name>
    <dbReference type="NCBI Taxonomy" id="394"/>
    <lineage>
        <taxon>Bacteria</taxon>
        <taxon>Pseudomonadati</taxon>
        <taxon>Pseudomonadota</taxon>
        <taxon>Alphaproteobacteria</taxon>
        <taxon>Hyphomicrobiales</taxon>
        <taxon>Rhizobiaceae</taxon>
        <taxon>Sinorhizobium/Ensifer group</taxon>
        <taxon>Sinorhizobium</taxon>
    </lineage>
</organism>
<dbReference type="Gene3D" id="3.40.50.970">
    <property type="match status" value="2"/>
</dbReference>
<dbReference type="STRING" id="394.NGR_c05700"/>
<dbReference type="OrthoDB" id="9768449at2"/>
<dbReference type="InterPro" id="IPR019790">
    <property type="entry name" value="Xul5P/Fru6P_PKetolase_CS"/>
</dbReference>
<dbReference type="PANTHER" id="PTHR31273">
    <property type="entry name" value="PHOSPHOKETOLASE-RELATED"/>
    <property type="match status" value="1"/>
</dbReference>
<dbReference type="InterPro" id="IPR009014">
    <property type="entry name" value="Transketo_C/PFOR_II"/>
</dbReference>
<dbReference type="InterPro" id="IPR029061">
    <property type="entry name" value="THDP-binding"/>
</dbReference>
<feature type="compositionally biased region" description="Low complexity" evidence="6">
    <location>
        <begin position="919"/>
        <end position="929"/>
    </location>
</feature>
<dbReference type="PROSITE" id="PS60003">
    <property type="entry name" value="PHOSPHOKETOLASE_2"/>
    <property type="match status" value="1"/>
</dbReference>
<feature type="domain" description="Xylulose 5-phosphate/Fructose 6-phosphate phosphoketolase C-terminal" evidence="7">
    <location>
        <begin position="714"/>
        <end position="915"/>
    </location>
</feature>
<dbReference type="PATRIC" id="fig|394.7.peg.3386"/>
<dbReference type="NCBIfam" id="NF003619">
    <property type="entry name" value="PRK05261.1-4"/>
    <property type="match status" value="1"/>
</dbReference>